<reference evidence="1 2" key="1">
    <citation type="submission" date="2018-01" db="EMBL/GenBank/DDBJ databases">
        <title>A novel member of the phylum Bacteroidetes isolated from glacier ice.</title>
        <authorList>
            <person name="Liu Q."/>
            <person name="Xin Y.-H."/>
        </authorList>
    </citation>
    <scope>NUCLEOTIDE SEQUENCE [LARGE SCALE GENOMIC DNA]</scope>
    <source>
        <strain evidence="1 2">RB1R16</strain>
    </source>
</reference>
<dbReference type="InterPro" id="IPR010982">
    <property type="entry name" value="Lambda_DNA-bd_dom_sf"/>
</dbReference>
<dbReference type="RefSeq" id="WP_105038644.1">
    <property type="nucleotide sequence ID" value="NZ_PPSL01000002.1"/>
</dbReference>
<sequence length="74" mass="8224">MQQVVKKQNEIKASIPYGGFKEIAASANTSVYTVSRVVNGKSRNRKVLAEINNYLAGLRNDKETLQDNLKAVNE</sequence>
<evidence type="ECO:0000313" key="1">
    <source>
        <dbReference type="EMBL" id="PQJ11764.1"/>
    </source>
</evidence>
<dbReference type="Proteomes" id="UP000239872">
    <property type="component" value="Unassembled WGS sequence"/>
</dbReference>
<keyword evidence="2" id="KW-1185">Reference proteome</keyword>
<comment type="caution">
    <text evidence="1">The sequence shown here is derived from an EMBL/GenBank/DDBJ whole genome shotgun (WGS) entry which is preliminary data.</text>
</comment>
<dbReference type="EMBL" id="PPSL01000002">
    <property type="protein sequence ID" value="PQJ11764.1"/>
    <property type="molecule type" value="Genomic_DNA"/>
</dbReference>
<dbReference type="GO" id="GO:0003677">
    <property type="term" value="F:DNA binding"/>
    <property type="evidence" value="ECO:0007669"/>
    <property type="project" value="InterPro"/>
</dbReference>
<organism evidence="1 2">
    <name type="scientific">Flavipsychrobacter stenotrophus</name>
    <dbReference type="NCBI Taxonomy" id="2077091"/>
    <lineage>
        <taxon>Bacteria</taxon>
        <taxon>Pseudomonadati</taxon>
        <taxon>Bacteroidota</taxon>
        <taxon>Chitinophagia</taxon>
        <taxon>Chitinophagales</taxon>
        <taxon>Chitinophagaceae</taxon>
        <taxon>Flavipsychrobacter</taxon>
    </lineage>
</organism>
<proteinExistence type="predicted"/>
<dbReference type="AlphaFoldDB" id="A0A2S7SYH4"/>
<name>A0A2S7SYH4_9BACT</name>
<evidence type="ECO:0000313" key="2">
    <source>
        <dbReference type="Proteomes" id="UP000239872"/>
    </source>
</evidence>
<dbReference type="SUPFAM" id="SSF47413">
    <property type="entry name" value="lambda repressor-like DNA-binding domains"/>
    <property type="match status" value="1"/>
</dbReference>
<dbReference type="Gene3D" id="1.10.260.40">
    <property type="entry name" value="lambda repressor-like DNA-binding domains"/>
    <property type="match status" value="1"/>
</dbReference>
<protein>
    <submittedName>
        <fullName evidence="1">Uncharacterized protein</fullName>
    </submittedName>
</protein>
<gene>
    <name evidence="1" type="ORF">CJD36_008190</name>
</gene>
<accession>A0A2S7SYH4</accession>